<dbReference type="EMBL" id="JBBPHU010000017">
    <property type="protein sequence ID" value="KAK7509475.1"/>
    <property type="molecule type" value="Genomic_DNA"/>
</dbReference>
<proteinExistence type="predicted"/>
<accession>A0ABR1KB07</accession>
<name>A0ABR1KB07_9PEZI</name>
<dbReference type="Proteomes" id="UP001363622">
    <property type="component" value="Unassembled WGS sequence"/>
</dbReference>
<protein>
    <submittedName>
        <fullName evidence="1">Uncharacterized protein</fullName>
    </submittedName>
</protein>
<organism evidence="1 2">
    <name type="scientific">Phyllosticta citriasiana</name>
    <dbReference type="NCBI Taxonomy" id="595635"/>
    <lineage>
        <taxon>Eukaryota</taxon>
        <taxon>Fungi</taxon>
        <taxon>Dikarya</taxon>
        <taxon>Ascomycota</taxon>
        <taxon>Pezizomycotina</taxon>
        <taxon>Dothideomycetes</taxon>
        <taxon>Dothideomycetes incertae sedis</taxon>
        <taxon>Botryosphaeriales</taxon>
        <taxon>Phyllostictaceae</taxon>
        <taxon>Phyllosticta</taxon>
    </lineage>
</organism>
<sequence length="113" mass="12834">MPKRITLVAPTTLKSTIPESTPCSGGRLHLFPKNGKKLVERSLVNVDGGKTYRGKGQYLVRYQDFGEKDPDYRLEDDLALSFLRRNLTPQAEVRLHLPSGRPFDSGYDRLICR</sequence>
<comment type="caution">
    <text evidence="1">The sequence shown here is derived from an EMBL/GenBank/DDBJ whole genome shotgun (WGS) entry which is preliminary data.</text>
</comment>
<gene>
    <name evidence="1" type="ORF">IWZ03DRAFT_363836</name>
</gene>
<keyword evidence="2" id="KW-1185">Reference proteome</keyword>
<reference evidence="1 2" key="1">
    <citation type="submission" date="2024-04" db="EMBL/GenBank/DDBJ databases">
        <title>Phyllosticta paracitricarpa is synonymous to the EU quarantine fungus P. citricarpa based on phylogenomic analyses.</title>
        <authorList>
            <consortium name="Lawrence Berkeley National Laboratory"/>
            <person name="Van Ingen-Buijs V.A."/>
            <person name="Van Westerhoven A.C."/>
            <person name="Haridas S."/>
            <person name="Skiadas P."/>
            <person name="Martin F."/>
            <person name="Groenewald J.Z."/>
            <person name="Crous P.W."/>
            <person name="Seidl M.F."/>
        </authorList>
    </citation>
    <scope>NUCLEOTIDE SEQUENCE [LARGE SCALE GENOMIC DNA]</scope>
    <source>
        <strain evidence="1 2">CBS 123371</strain>
    </source>
</reference>
<evidence type="ECO:0000313" key="2">
    <source>
        <dbReference type="Proteomes" id="UP001363622"/>
    </source>
</evidence>
<evidence type="ECO:0000313" key="1">
    <source>
        <dbReference type="EMBL" id="KAK7509475.1"/>
    </source>
</evidence>